<dbReference type="Pfam" id="PF01826">
    <property type="entry name" value="TIL"/>
    <property type="match status" value="3"/>
</dbReference>
<dbReference type="InterPro" id="IPR000884">
    <property type="entry name" value="TSP1_rpt"/>
</dbReference>
<dbReference type="Pfam" id="PF00090">
    <property type="entry name" value="TSP_1"/>
    <property type="match status" value="8"/>
</dbReference>
<dbReference type="PRINTS" id="PR01705">
    <property type="entry name" value="TSP1REPEAT"/>
</dbReference>
<dbReference type="InterPro" id="IPR052065">
    <property type="entry name" value="Compl_asym_regulator"/>
</dbReference>
<dbReference type="Proteomes" id="UP001469553">
    <property type="component" value="Unassembled WGS sequence"/>
</dbReference>
<evidence type="ECO:0000256" key="2">
    <source>
        <dbReference type="ARBA" id="ARBA00022525"/>
    </source>
</evidence>
<evidence type="ECO:0000256" key="3">
    <source>
        <dbReference type="ARBA" id="ARBA00022729"/>
    </source>
</evidence>
<dbReference type="Gene3D" id="2.20.100.10">
    <property type="entry name" value="Thrombospondin type-1 (TSP1) repeat"/>
    <property type="match status" value="8"/>
</dbReference>
<feature type="non-terminal residue" evidence="7">
    <location>
        <position position="1"/>
    </location>
</feature>
<feature type="domain" description="VWFC" evidence="6">
    <location>
        <begin position="295"/>
        <end position="349"/>
    </location>
</feature>
<name>A0ABV0ZD59_9TELE</name>
<accession>A0ABV0ZD59</accession>
<dbReference type="InterPro" id="IPR001007">
    <property type="entry name" value="VWF_dom"/>
</dbReference>
<evidence type="ECO:0000313" key="8">
    <source>
        <dbReference type="Proteomes" id="UP001469553"/>
    </source>
</evidence>
<comment type="caution">
    <text evidence="7">The sequence shown here is derived from an EMBL/GenBank/DDBJ whole genome shotgun (WGS) entry which is preliminary data.</text>
</comment>
<dbReference type="SUPFAM" id="SSF57603">
    <property type="entry name" value="FnI-like domain"/>
    <property type="match status" value="1"/>
</dbReference>
<keyword evidence="3" id="KW-0732">Signal</keyword>
<evidence type="ECO:0000313" key="7">
    <source>
        <dbReference type="EMBL" id="MEQ2304123.1"/>
    </source>
</evidence>
<sequence>DGQCVNSSQCVCHWDDEMLQPGQVISRDQCTTCMCIEGQVTCDTSRCVGTCQWSVWSSWSPCDVTCGVGLQQRYRSVLVASGPIRVQPCSGDTSESRRCSIPCLPALPGGTWSKWTRWSECTRTCFSDVDDVGIRRRFRSCNHTLPASNHMNTQPMCDGDHEEQEPCNTVHCPVHGGWSLWSQWSLCTSECDSGVQTRERFCSSPTPHHGGSNCTGPHIQTKDCNSHPCSGVCPEGMTYMTAAECEAQGGPCPRVCMDMTSTEVQCATSCYDGCYCTPGFYLFNSSCVPLTQCPCYHQGGMHPAGASLPADACNNCTCTNGEMECGTVPCPVDCGWSSWTQWSACTRTCDVGIRRRYRSGTNPPPAFGGRPCKGERVGVDTCSIEPCLGIREPWSMWSACSVTCGGGYRTRTRGPIRIHGTAQQFSSCNLQPCGGGKTCPPGQQWTQCMVGSVTCTDLTLNLSRNCTPGCQCPHGTVLQDGKCVPQSDCRCDVEGELYTPGDTVPRNCKNCTCERGKLVNCSQISCNVDGQWAGWTPWGQCSVSCGLGLQSRYRFCSSPQRSGSGLPCLGPHREDQVCVIASCDLDGDWSHWSYWTECTKSCGGGIQSRRRHCDSPIPEGDGNYCEGLGTEVRACNTNHCPVPPCSKVPGTVFSSCGPSCPRSCDDLAQCEWHCEPGCYCTEGKVLSGNGTVCVAREDCPCLDINTGHRVEAGESTEAGDGCNNCTCEGGKFNCTREPCPVSGGWCEWSQWTPCSRTCGAESVSRYRSCNCPEPKAGGEPCPGEQEMHNGIGVRIQRQPCPVITFCP</sequence>
<dbReference type="SMART" id="SM00215">
    <property type="entry name" value="VWC_out"/>
    <property type="match status" value="3"/>
</dbReference>
<dbReference type="Gene3D" id="2.10.25.10">
    <property type="entry name" value="Laminin"/>
    <property type="match status" value="3"/>
</dbReference>
<keyword evidence="5" id="KW-1015">Disulfide bond</keyword>
<feature type="domain" description="VWFC" evidence="6">
    <location>
        <begin position="701"/>
        <end position="758"/>
    </location>
</feature>
<feature type="domain" description="VWFC" evidence="6">
    <location>
        <begin position="491"/>
        <end position="545"/>
    </location>
</feature>
<comment type="subcellular location">
    <subcellularLocation>
        <location evidence="1">Secreted</location>
    </subcellularLocation>
</comment>
<protein>
    <recommendedName>
        <fullName evidence="6">VWFC domain-containing protein</fullName>
    </recommendedName>
</protein>
<organism evidence="7 8">
    <name type="scientific">Ameca splendens</name>
    <dbReference type="NCBI Taxonomy" id="208324"/>
    <lineage>
        <taxon>Eukaryota</taxon>
        <taxon>Metazoa</taxon>
        <taxon>Chordata</taxon>
        <taxon>Craniata</taxon>
        <taxon>Vertebrata</taxon>
        <taxon>Euteleostomi</taxon>
        <taxon>Actinopterygii</taxon>
        <taxon>Neopterygii</taxon>
        <taxon>Teleostei</taxon>
        <taxon>Neoteleostei</taxon>
        <taxon>Acanthomorphata</taxon>
        <taxon>Ovalentaria</taxon>
        <taxon>Atherinomorphae</taxon>
        <taxon>Cyprinodontiformes</taxon>
        <taxon>Goodeidae</taxon>
        <taxon>Ameca</taxon>
    </lineage>
</organism>
<keyword evidence="8" id="KW-1185">Reference proteome</keyword>
<dbReference type="SMART" id="SM00209">
    <property type="entry name" value="TSP1"/>
    <property type="match status" value="8"/>
</dbReference>
<evidence type="ECO:0000256" key="4">
    <source>
        <dbReference type="ARBA" id="ARBA00022737"/>
    </source>
</evidence>
<evidence type="ECO:0000256" key="1">
    <source>
        <dbReference type="ARBA" id="ARBA00004613"/>
    </source>
</evidence>
<dbReference type="CDD" id="cd19941">
    <property type="entry name" value="TIL"/>
    <property type="match status" value="3"/>
</dbReference>
<dbReference type="SUPFAM" id="SSF82895">
    <property type="entry name" value="TSP-1 type 1 repeat"/>
    <property type="match status" value="8"/>
</dbReference>
<keyword evidence="2" id="KW-0964">Secreted</keyword>
<dbReference type="InterPro" id="IPR036383">
    <property type="entry name" value="TSP1_rpt_sf"/>
</dbReference>
<gene>
    <name evidence="7" type="ORF">AMECASPLE_023760</name>
</gene>
<evidence type="ECO:0000256" key="5">
    <source>
        <dbReference type="ARBA" id="ARBA00023157"/>
    </source>
</evidence>
<reference evidence="7 8" key="1">
    <citation type="submission" date="2021-06" db="EMBL/GenBank/DDBJ databases">
        <authorList>
            <person name="Palmer J.M."/>
        </authorList>
    </citation>
    <scope>NUCLEOTIDE SEQUENCE [LARGE SCALE GENOMIC DNA]</scope>
    <source>
        <strain evidence="7 8">AS_MEX2019</strain>
        <tissue evidence="7">Muscle</tissue>
    </source>
</reference>
<dbReference type="PANTHER" id="PTHR22906:SF43">
    <property type="entry name" value="PROPERDIN"/>
    <property type="match status" value="1"/>
</dbReference>
<dbReference type="InterPro" id="IPR002919">
    <property type="entry name" value="TIL_dom"/>
</dbReference>
<dbReference type="PROSITE" id="PS50092">
    <property type="entry name" value="TSP1"/>
    <property type="match status" value="8"/>
</dbReference>
<evidence type="ECO:0000259" key="6">
    <source>
        <dbReference type="SMART" id="SM00215"/>
    </source>
</evidence>
<dbReference type="PANTHER" id="PTHR22906">
    <property type="entry name" value="PROPERDIN"/>
    <property type="match status" value="1"/>
</dbReference>
<dbReference type="SUPFAM" id="SSF57567">
    <property type="entry name" value="Serine protease inhibitors"/>
    <property type="match status" value="3"/>
</dbReference>
<proteinExistence type="predicted"/>
<feature type="non-terminal residue" evidence="7">
    <location>
        <position position="807"/>
    </location>
</feature>
<keyword evidence="4" id="KW-0677">Repeat</keyword>
<dbReference type="EMBL" id="JAHRIP010058643">
    <property type="protein sequence ID" value="MEQ2304123.1"/>
    <property type="molecule type" value="Genomic_DNA"/>
</dbReference>
<dbReference type="InterPro" id="IPR036084">
    <property type="entry name" value="Ser_inhib-like_sf"/>
</dbReference>